<sequence length="90" mass="9589">MWSIRRHSRCPRQLTTTGLTPRRKGDYVGSSDEGQEGEDDDEDAMLGCGGEIDDKDVVLPTAVVALDEVGGPTKGLRRVHSTLGLPAAPA</sequence>
<evidence type="ECO:0000313" key="3">
    <source>
        <dbReference type="Proteomes" id="UP000729402"/>
    </source>
</evidence>
<comment type="caution">
    <text evidence="2">The sequence shown here is derived from an EMBL/GenBank/DDBJ whole genome shotgun (WGS) entry which is preliminary data.</text>
</comment>
<feature type="compositionally biased region" description="Basic residues" evidence="1">
    <location>
        <begin position="1"/>
        <end position="10"/>
    </location>
</feature>
<dbReference type="AlphaFoldDB" id="A0A8J5RDG5"/>
<protein>
    <submittedName>
        <fullName evidence="2">Uncharacterized protein</fullName>
    </submittedName>
</protein>
<evidence type="ECO:0000313" key="2">
    <source>
        <dbReference type="EMBL" id="KAG8037239.1"/>
    </source>
</evidence>
<dbReference type="Proteomes" id="UP000729402">
    <property type="component" value="Unassembled WGS sequence"/>
</dbReference>
<reference evidence="2" key="2">
    <citation type="submission" date="2021-02" db="EMBL/GenBank/DDBJ databases">
        <authorList>
            <person name="Kimball J.A."/>
            <person name="Haas M.W."/>
            <person name="Macchietto M."/>
            <person name="Kono T."/>
            <person name="Duquette J."/>
            <person name="Shao M."/>
        </authorList>
    </citation>
    <scope>NUCLEOTIDE SEQUENCE</scope>
    <source>
        <tissue evidence="2">Fresh leaf tissue</tissue>
    </source>
</reference>
<feature type="region of interest" description="Disordered" evidence="1">
    <location>
        <begin position="1"/>
        <end position="44"/>
    </location>
</feature>
<name>A0A8J5RDG5_ZIZPA</name>
<proteinExistence type="predicted"/>
<feature type="compositionally biased region" description="Acidic residues" evidence="1">
    <location>
        <begin position="33"/>
        <end position="44"/>
    </location>
</feature>
<evidence type="ECO:0000256" key="1">
    <source>
        <dbReference type="SAM" id="MobiDB-lite"/>
    </source>
</evidence>
<gene>
    <name evidence="2" type="ORF">GUJ93_ZPchr0023g33380</name>
</gene>
<dbReference type="EMBL" id="JAAALK010002060">
    <property type="protein sequence ID" value="KAG8037239.1"/>
    <property type="molecule type" value="Genomic_DNA"/>
</dbReference>
<keyword evidence="3" id="KW-1185">Reference proteome</keyword>
<accession>A0A8J5RDG5</accession>
<reference evidence="2" key="1">
    <citation type="journal article" date="2021" name="bioRxiv">
        <title>Whole Genome Assembly and Annotation of Northern Wild Rice, Zizania palustris L., Supports a Whole Genome Duplication in the Zizania Genus.</title>
        <authorList>
            <person name="Haas M."/>
            <person name="Kono T."/>
            <person name="Macchietto M."/>
            <person name="Millas R."/>
            <person name="McGilp L."/>
            <person name="Shao M."/>
            <person name="Duquette J."/>
            <person name="Hirsch C.N."/>
            <person name="Kimball J."/>
        </authorList>
    </citation>
    <scope>NUCLEOTIDE SEQUENCE</scope>
    <source>
        <tissue evidence="2">Fresh leaf tissue</tissue>
    </source>
</reference>
<organism evidence="2 3">
    <name type="scientific">Zizania palustris</name>
    <name type="common">Northern wild rice</name>
    <dbReference type="NCBI Taxonomy" id="103762"/>
    <lineage>
        <taxon>Eukaryota</taxon>
        <taxon>Viridiplantae</taxon>
        <taxon>Streptophyta</taxon>
        <taxon>Embryophyta</taxon>
        <taxon>Tracheophyta</taxon>
        <taxon>Spermatophyta</taxon>
        <taxon>Magnoliopsida</taxon>
        <taxon>Liliopsida</taxon>
        <taxon>Poales</taxon>
        <taxon>Poaceae</taxon>
        <taxon>BOP clade</taxon>
        <taxon>Oryzoideae</taxon>
        <taxon>Oryzeae</taxon>
        <taxon>Zizaniinae</taxon>
        <taxon>Zizania</taxon>
    </lineage>
</organism>